<gene>
    <name evidence="3" type="ORF">PECUL_23A059399</name>
</gene>
<name>A0AAD1WG04_PELCU</name>
<reference evidence="3" key="1">
    <citation type="submission" date="2022-03" db="EMBL/GenBank/DDBJ databases">
        <authorList>
            <person name="Alioto T."/>
            <person name="Alioto T."/>
            <person name="Gomez Garrido J."/>
        </authorList>
    </citation>
    <scope>NUCLEOTIDE SEQUENCE</scope>
</reference>
<dbReference type="Proteomes" id="UP001295444">
    <property type="component" value="Chromosome 07"/>
</dbReference>
<dbReference type="AlphaFoldDB" id="A0AAD1WG04"/>
<keyword evidence="4" id="KW-1185">Reference proteome</keyword>
<protein>
    <submittedName>
        <fullName evidence="3">Uncharacterized protein</fullName>
    </submittedName>
</protein>
<evidence type="ECO:0000313" key="4">
    <source>
        <dbReference type="Proteomes" id="UP001295444"/>
    </source>
</evidence>
<organism evidence="3 4">
    <name type="scientific">Pelobates cultripes</name>
    <name type="common">Western spadefoot toad</name>
    <dbReference type="NCBI Taxonomy" id="61616"/>
    <lineage>
        <taxon>Eukaryota</taxon>
        <taxon>Metazoa</taxon>
        <taxon>Chordata</taxon>
        <taxon>Craniata</taxon>
        <taxon>Vertebrata</taxon>
        <taxon>Euteleostomi</taxon>
        <taxon>Amphibia</taxon>
        <taxon>Batrachia</taxon>
        <taxon>Anura</taxon>
        <taxon>Pelobatoidea</taxon>
        <taxon>Pelobatidae</taxon>
        <taxon>Pelobates</taxon>
    </lineage>
</organism>
<accession>A0AAD1WG04</accession>
<feature type="coiled-coil region" evidence="1">
    <location>
        <begin position="270"/>
        <end position="297"/>
    </location>
</feature>
<sequence length="352" mass="39257">MGRLDEQAKNRIVVLRKAGLSFRKIKKVLELDNIKVTPQAIYLFLKRKNIEPEKSTGGPHGVTPKEKPWGEGQLWNVIPDNVGQCNRVKDQGNMVQKTGEMIEARRPQEISKEEGIKIVSVTSLSKGNHTFHSPPGVQRTATQGQTQQEPRDCIVRHGHSPAINGPRQATVTVTPQPYHGRARTPLPVPRNPALLVTKKIVDRAIHLQKKVTAQNGTPLLTHGSHYPMTSTVSSRLPPLRPEPAPCALIKDASTQTAAPIHSVAVNAEQLDTIRGELHRLTQAVQTLMDRQNRWEQEQHRQRQCNHQEIMLQIQQLGASVTARCPQNCASYNSAQEPDAQLPDIGHFKMELL</sequence>
<evidence type="ECO:0000256" key="2">
    <source>
        <dbReference type="SAM" id="MobiDB-lite"/>
    </source>
</evidence>
<dbReference type="EMBL" id="OW240918">
    <property type="protein sequence ID" value="CAH2307657.1"/>
    <property type="molecule type" value="Genomic_DNA"/>
</dbReference>
<feature type="region of interest" description="Disordered" evidence="2">
    <location>
        <begin position="126"/>
        <end position="145"/>
    </location>
</feature>
<evidence type="ECO:0000256" key="1">
    <source>
        <dbReference type="SAM" id="Coils"/>
    </source>
</evidence>
<evidence type="ECO:0000313" key="3">
    <source>
        <dbReference type="EMBL" id="CAH2307657.1"/>
    </source>
</evidence>
<proteinExistence type="predicted"/>
<keyword evidence="1" id="KW-0175">Coiled coil</keyword>